<dbReference type="GO" id="GO:0003723">
    <property type="term" value="F:RNA binding"/>
    <property type="evidence" value="ECO:0007669"/>
    <property type="project" value="InterPro"/>
</dbReference>
<dbReference type="Gene3D" id="3.30.2350.10">
    <property type="entry name" value="Pseudouridine synthase"/>
    <property type="match status" value="1"/>
</dbReference>
<feature type="non-terminal residue" evidence="3">
    <location>
        <position position="1"/>
    </location>
</feature>
<feature type="non-terminal residue" evidence="3">
    <location>
        <position position="700"/>
    </location>
</feature>
<dbReference type="InterPro" id="IPR011990">
    <property type="entry name" value="TPR-like_helical_dom_sf"/>
</dbReference>
<dbReference type="SUPFAM" id="SSF55120">
    <property type="entry name" value="Pseudouridine synthase"/>
    <property type="match status" value="1"/>
</dbReference>
<dbReference type="PANTHER" id="PTHR21600">
    <property type="entry name" value="MITOCHONDRIAL RNA PSEUDOURIDINE SYNTHASE"/>
    <property type="match status" value="1"/>
</dbReference>
<accession>A0A812YZZ3</accession>
<organism evidence="3 4">
    <name type="scientific">Symbiodinium necroappetens</name>
    <dbReference type="NCBI Taxonomy" id="1628268"/>
    <lineage>
        <taxon>Eukaryota</taxon>
        <taxon>Sar</taxon>
        <taxon>Alveolata</taxon>
        <taxon>Dinophyceae</taxon>
        <taxon>Suessiales</taxon>
        <taxon>Symbiodiniaceae</taxon>
        <taxon>Symbiodinium</taxon>
    </lineage>
</organism>
<dbReference type="AlphaFoldDB" id="A0A812YZZ3"/>
<dbReference type="Proteomes" id="UP000601435">
    <property type="component" value="Unassembled WGS sequence"/>
</dbReference>
<dbReference type="GO" id="GO:0000455">
    <property type="term" value="P:enzyme-directed rRNA pseudouridine synthesis"/>
    <property type="evidence" value="ECO:0007669"/>
    <property type="project" value="TreeGrafter"/>
</dbReference>
<dbReference type="InterPro" id="IPR006145">
    <property type="entry name" value="PsdUridine_synth_RsuA/RluA"/>
</dbReference>
<gene>
    <name evidence="3" type="primary">rluD</name>
    <name evidence="3" type="ORF">SNEC2469_LOCUS23765</name>
</gene>
<dbReference type="Pfam" id="PF00849">
    <property type="entry name" value="PseudoU_synth_2"/>
    <property type="match status" value="1"/>
</dbReference>
<dbReference type="InterPro" id="IPR050188">
    <property type="entry name" value="RluA_PseudoU_synthase"/>
</dbReference>
<dbReference type="EMBL" id="CAJNJA010044724">
    <property type="protein sequence ID" value="CAE7804072.1"/>
    <property type="molecule type" value="Genomic_DNA"/>
</dbReference>
<name>A0A812YZZ3_9DINO</name>
<keyword evidence="4" id="KW-1185">Reference proteome</keyword>
<dbReference type="GO" id="GO:0009982">
    <property type="term" value="F:pseudouridine synthase activity"/>
    <property type="evidence" value="ECO:0007669"/>
    <property type="project" value="InterPro"/>
</dbReference>
<dbReference type="OrthoDB" id="439159at2759"/>
<dbReference type="InterPro" id="IPR020103">
    <property type="entry name" value="PsdUridine_synth_cat_dom_sf"/>
</dbReference>
<dbReference type="PANTHER" id="PTHR21600:SF87">
    <property type="entry name" value="RNA PSEUDOURIDYLATE SYNTHASE DOMAIN-CONTAINING PROTEIN 1"/>
    <property type="match status" value="1"/>
</dbReference>
<dbReference type="Gene3D" id="1.25.40.10">
    <property type="entry name" value="Tetratricopeptide repeat domain"/>
    <property type="match status" value="2"/>
</dbReference>
<evidence type="ECO:0000259" key="2">
    <source>
        <dbReference type="Pfam" id="PF00849"/>
    </source>
</evidence>
<dbReference type="CDD" id="cd02869">
    <property type="entry name" value="PseudoU_synth_RluA_like"/>
    <property type="match status" value="1"/>
</dbReference>
<comment type="caution">
    <text evidence="3">The sequence shown here is derived from an EMBL/GenBank/DDBJ whole genome shotgun (WGS) entry which is preliminary data.</text>
</comment>
<evidence type="ECO:0000256" key="1">
    <source>
        <dbReference type="ARBA" id="ARBA00010876"/>
    </source>
</evidence>
<sequence>YNAAISAFGAGGRWELSLQHCRELLATPDQVSCGAVMDAAAKGGRWDWTLTVLSSMGRWRLAPDIFNYNIAISEASHWQQSLQLQGCRESGRAPNGITYSNSLTTLAAHGCWKFALCMSRRMRTDRCHSEIACGAALNACEKGLQWRASLMMLRWMAQQGMETNEICYRAAMGPAGPAKLRNETPLNDMSPAIPWLGQGDQRIGEPRPAASLKGADSKNCLLFPSGEVACGTPSAGGSLDSSGWSCELCQLIRQRTLRLGGGASILEDQLQRLSLQEPRNPRRFADVERRLPLRALATLCWSFASAPLRSQTSLCEVFYALQRELASRVTVLRGREAISSSTDMLEVLWASSFVGCLQLRSLPAVWKALQHVARSLDSVAHLPSSSSSASTGRLDPLAPEMQVDESGDASGLPLSRYVQKLCNMPIHYDESHQRGFLHRLDVPSSGMILVASTFSAYYDLQFQLSAGMLTRDYAVQSHGWCSDRGTIRASVAWADTGSKKDSPSRVTAGENSQTHLKVLLHSIHMGRALSFMAIRIGTGRKHQIRVHTAHVGHATVSDGLYSTAETYSGDQDWCQRIFLHRYHLAFRSQALRGEEFEARDALPPDLQDCLQVAQVVRPCSQRAARSARFASLPPWHLCSQLTRKRRETRDQQQLVLRSSMRCLFRRQPARTSACHCQPGPCLVLTQAHATIGPCVCSGRL</sequence>
<proteinExistence type="inferred from homology"/>
<evidence type="ECO:0000313" key="4">
    <source>
        <dbReference type="Proteomes" id="UP000601435"/>
    </source>
</evidence>
<feature type="domain" description="Pseudouridine synthase RsuA/RluA-like" evidence="2">
    <location>
        <begin position="421"/>
        <end position="550"/>
    </location>
</feature>
<protein>
    <submittedName>
        <fullName evidence="3">RluD protein</fullName>
    </submittedName>
</protein>
<evidence type="ECO:0000313" key="3">
    <source>
        <dbReference type="EMBL" id="CAE7804072.1"/>
    </source>
</evidence>
<reference evidence="3" key="1">
    <citation type="submission" date="2021-02" db="EMBL/GenBank/DDBJ databases">
        <authorList>
            <person name="Dougan E. K."/>
            <person name="Rhodes N."/>
            <person name="Thang M."/>
            <person name="Chan C."/>
        </authorList>
    </citation>
    <scope>NUCLEOTIDE SEQUENCE</scope>
</reference>
<comment type="similarity">
    <text evidence="1">Belongs to the pseudouridine synthase RluA family.</text>
</comment>